<comment type="caution">
    <text evidence="1">The sequence shown here is derived from an EMBL/GenBank/DDBJ whole genome shotgun (WGS) entry which is preliminary data.</text>
</comment>
<organism evidence="1 2">
    <name type="scientific">Malus domestica</name>
    <name type="common">Apple</name>
    <name type="synonym">Pyrus malus</name>
    <dbReference type="NCBI Taxonomy" id="3750"/>
    <lineage>
        <taxon>Eukaryota</taxon>
        <taxon>Viridiplantae</taxon>
        <taxon>Streptophyta</taxon>
        <taxon>Embryophyta</taxon>
        <taxon>Tracheophyta</taxon>
        <taxon>Spermatophyta</taxon>
        <taxon>Magnoliopsida</taxon>
        <taxon>eudicotyledons</taxon>
        <taxon>Gunneridae</taxon>
        <taxon>Pentapetalae</taxon>
        <taxon>rosids</taxon>
        <taxon>fabids</taxon>
        <taxon>Rosales</taxon>
        <taxon>Rosaceae</taxon>
        <taxon>Amygdaloideae</taxon>
        <taxon>Maleae</taxon>
        <taxon>Malus</taxon>
    </lineage>
</organism>
<dbReference type="EMBL" id="RDQH01000327">
    <property type="protein sequence ID" value="RXI09251.1"/>
    <property type="molecule type" value="Genomic_DNA"/>
</dbReference>
<gene>
    <name evidence="1" type="ORF">DVH24_033868</name>
</gene>
<evidence type="ECO:0000313" key="2">
    <source>
        <dbReference type="Proteomes" id="UP000290289"/>
    </source>
</evidence>
<dbReference type="Proteomes" id="UP000290289">
    <property type="component" value="Chromosome 1"/>
</dbReference>
<keyword evidence="2" id="KW-1185">Reference proteome</keyword>
<name>A0A498KQ70_MALDO</name>
<evidence type="ECO:0000313" key="1">
    <source>
        <dbReference type="EMBL" id="RXI09251.1"/>
    </source>
</evidence>
<reference evidence="1 2" key="1">
    <citation type="submission" date="2018-10" db="EMBL/GenBank/DDBJ databases">
        <title>A high-quality apple genome assembly.</title>
        <authorList>
            <person name="Hu J."/>
        </authorList>
    </citation>
    <scope>NUCLEOTIDE SEQUENCE [LARGE SCALE GENOMIC DNA]</scope>
    <source>
        <strain evidence="2">cv. HFTH1</strain>
        <tissue evidence="1">Young leaf</tissue>
    </source>
</reference>
<proteinExistence type="predicted"/>
<protein>
    <submittedName>
        <fullName evidence="1">Uncharacterized protein</fullName>
    </submittedName>
</protein>
<sequence length="410" mass="45400">PVLAPTNPFAKRSWREPPILTGLLSPSSRVLLARSSFLVVLLSGPPRWSSSSSSVLVTPTGVLAGDAPVALSVGVDGHDLCVAGMGDVLVGTEPLDGLFTINSNPFQMETFENMLVTWRLLQVIENISKYMSLLVASYLAYANQIHVVLAFYIDSIGILTDFGKHFDGDEYVSWCHFNAKYNIDLMAALCMVHTTHIRLMEMYFLDPTTSLPPAQVLPPVFILVLCLVSHFHMLESDHIYLGKGNQVPATDINCMHNWLNGNVLHVGTWFGEAIVFLSLHIWNEILRSHFVLVDPFHHHEEEYLEKEDALVSSPPYRTLEAIIIVVVLRKRLVPNGALNNHFLTKCNLVDEISNLLDSLHQPFLSLKDLDLSINSIAGRIPSCCSLDLVFSDTNTGGKAVVNSEKESSTV</sequence>
<dbReference type="AlphaFoldDB" id="A0A498KQ70"/>
<feature type="non-terminal residue" evidence="1">
    <location>
        <position position="1"/>
    </location>
</feature>
<accession>A0A498KQ70</accession>